<feature type="domain" description="RNA polymerase sigma factor 70 region 4 type 2" evidence="8">
    <location>
        <begin position="126"/>
        <end position="177"/>
    </location>
</feature>
<feature type="domain" description="RNA polymerase sigma-70 region 2" evidence="7">
    <location>
        <begin position="29"/>
        <end position="96"/>
    </location>
</feature>
<evidence type="ECO:0000259" key="8">
    <source>
        <dbReference type="Pfam" id="PF08281"/>
    </source>
</evidence>
<keyword evidence="2 6" id="KW-0805">Transcription regulation</keyword>
<dbReference type="AlphaFoldDB" id="A0AAP2DS76"/>
<dbReference type="RefSeq" id="WP_254170192.1">
    <property type="nucleotide sequence ID" value="NZ_JAHESF010000076.1"/>
</dbReference>
<evidence type="ECO:0000256" key="1">
    <source>
        <dbReference type="ARBA" id="ARBA00010641"/>
    </source>
</evidence>
<dbReference type="InterPro" id="IPR000838">
    <property type="entry name" value="RNA_pol_sigma70_ECF_CS"/>
</dbReference>
<gene>
    <name evidence="9" type="ORF">KK083_31750</name>
</gene>
<name>A0AAP2DS76_9BACT</name>
<proteinExistence type="inferred from homology"/>
<evidence type="ECO:0000256" key="5">
    <source>
        <dbReference type="ARBA" id="ARBA00023163"/>
    </source>
</evidence>
<sequence length="197" mass="23049">MKPNDKGDYDEAYALRLLSRGSEQGFRMIYDRYARGIYAASLKMLQSEMLAEDVVQDVFMRIWKNPERFTHVEDLRPYLFKVSKYACLRKFKQMSREMQANKEYVHRKNLATNDVDDYINEKDYSELVKQAVEKLPPQRKRVFKLVREQGLSHEATATQLQLSPATVNNHIGLAVKFINDQVMKQLISLTLLSCFLS</sequence>
<evidence type="ECO:0000313" key="9">
    <source>
        <dbReference type="EMBL" id="MBT1701510.1"/>
    </source>
</evidence>
<dbReference type="InterPro" id="IPR013325">
    <property type="entry name" value="RNA_pol_sigma_r2"/>
</dbReference>
<comment type="caution">
    <text evidence="9">The sequence shown here is derived from an EMBL/GenBank/DDBJ whole genome shotgun (WGS) entry which is preliminary data.</text>
</comment>
<dbReference type="GO" id="GO:0006352">
    <property type="term" value="P:DNA-templated transcription initiation"/>
    <property type="evidence" value="ECO:0007669"/>
    <property type="project" value="InterPro"/>
</dbReference>
<dbReference type="InterPro" id="IPR014284">
    <property type="entry name" value="RNA_pol_sigma-70_dom"/>
</dbReference>
<evidence type="ECO:0000256" key="3">
    <source>
        <dbReference type="ARBA" id="ARBA00023082"/>
    </source>
</evidence>
<evidence type="ECO:0000313" key="10">
    <source>
        <dbReference type="Proteomes" id="UP001319200"/>
    </source>
</evidence>
<keyword evidence="3 6" id="KW-0731">Sigma factor</keyword>
<dbReference type="SUPFAM" id="SSF88659">
    <property type="entry name" value="Sigma3 and sigma4 domains of RNA polymerase sigma factors"/>
    <property type="match status" value="1"/>
</dbReference>
<reference evidence="9 10" key="1">
    <citation type="submission" date="2021-05" db="EMBL/GenBank/DDBJ databases">
        <title>A Polyphasic approach of four new species of the genus Ohtaekwangia: Ohtaekwangia histidinii sp. nov., Ohtaekwangia cretensis sp. nov., Ohtaekwangia indiensis sp. nov., Ohtaekwangia reichenbachii sp. nov. from diverse environment.</title>
        <authorList>
            <person name="Octaviana S."/>
        </authorList>
    </citation>
    <scope>NUCLEOTIDE SEQUENCE [LARGE SCALE GENOMIC DNA]</scope>
    <source>
        <strain evidence="9 10">PWU4</strain>
    </source>
</reference>
<evidence type="ECO:0000256" key="6">
    <source>
        <dbReference type="RuleBase" id="RU000716"/>
    </source>
</evidence>
<dbReference type="Pfam" id="PF08281">
    <property type="entry name" value="Sigma70_r4_2"/>
    <property type="match status" value="1"/>
</dbReference>
<dbReference type="EMBL" id="JAHESF010000076">
    <property type="protein sequence ID" value="MBT1701510.1"/>
    <property type="molecule type" value="Genomic_DNA"/>
</dbReference>
<dbReference type="GO" id="GO:0016987">
    <property type="term" value="F:sigma factor activity"/>
    <property type="evidence" value="ECO:0007669"/>
    <property type="project" value="UniProtKB-KW"/>
</dbReference>
<dbReference type="InterPro" id="IPR007627">
    <property type="entry name" value="RNA_pol_sigma70_r2"/>
</dbReference>
<dbReference type="GO" id="GO:0003677">
    <property type="term" value="F:DNA binding"/>
    <property type="evidence" value="ECO:0007669"/>
    <property type="project" value="UniProtKB-KW"/>
</dbReference>
<comment type="similarity">
    <text evidence="1 6">Belongs to the sigma-70 factor family. ECF subfamily.</text>
</comment>
<dbReference type="Gene3D" id="1.10.1740.10">
    <property type="match status" value="1"/>
</dbReference>
<dbReference type="SUPFAM" id="SSF88946">
    <property type="entry name" value="Sigma2 domain of RNA polymerase sigma factors"/>
    <property type="match status" value="1"/>
</dbReference>
<dbReference type="InterPro" id="IPR039425">
    <property type="entry name" value="RNA_pol_sigma-70-like"/>
</dbReference>
<dbReference type="InterPro" id="IPR013324">
    <property type="entry name" value="RNA_pol_sigma_r3/r4-like"/>
</dbReference>
<evidence type="ECO:0000256" key="4">
    <source>
        <dbReference type="ARBA" id="ARBA00023125"/>
    </source>
</evidence>
<dbReference type="InterPro" id="IPR036388">
    <property type="entry name" value="WH-like_DNA-bd_sf"/>
</dbReference>
<keyword evidence="10" id="KW-1185">Reference proteome</keyword>
<evidence type="ECO:0000259" key="7">
    <source>
        <dbReference type="Pfam" id="PF04542"/>
    </source>
</evidence>
<dbReference type="Gene3D" id="1.10.10.10">
    <property type="entry name" value="Winged helix-like DNA-binding domain superfamily/Winged helix DNA-binding domain"/>
    <property type="match status" value="1"/>
</dbReference>
<evidence type="ECO:0000256" key="2">
    <source>
        <dbReference type="ARBA" id="ARBA00023015"/>
    </source>
</evidence>
<dbReference type="InterPro" id="IPR014327">
    <property type="entry name" value="RNA_pol_sigma70_bacteroid"/>
</dbReference>
<dbReference type="PROSITE" id="PS01063">
    <property type="entry name" value="SIGMA70_ECF"/>
    <property type="match status" value="1"/>
</dbReference>
<organism evidence="9 10">
    <name type="scientific">Chryseosolibacter histidini</name>
    <dbReference type="NCBI Taxonomy" id="2782349"/>
    <lineage>
        <taxon>Bacteria</taxon>
        <taxon>Pseudomonadati</taxon>
        <taxon>Bacteroidota</taxon>
        <taxon>Cytophagia</taxon>
        <taxon>Cytophagales</taxon>
        <taxon>Chryseotaleaceae</taxon>
        <taxon>Chryseosolibacter</taxon>
    </lineage>
</organism>
<dbReference type="Proteomes" id="UP001319200">
    <property type="component" value="Unassembled WGS sequence"/>
</dbReference>
<keyword evidence="5 6" id="KW-0804">Transcription</keyword>
<dbReference type="PANTHER" id="PTHR43133:SF46">
    <property type="entry name" value="RNA POLYMERASE SIGMA-70 FACTOR ECF SUBFAMILY"/>
    <property type="match status" value="1"/>
</dbReference>
<accession>A0AAP2DS76</accession>
<dbReference type="Pfam" id="PF04542">
    <property type="entry name" value="Sigma70_r2"/>
    <property type="match status" value="1"/>
</dbReference>
<protein>
    <recommendedName>
        <fullName evidence="6">RNA polymerase sigma factor</fullName>
    </recommendedName>
</protein>
<dbReference type="NCBIfam" id="TIGR02985">
    <property type="entry name" value="Sig70_bacteroi1"/>
    <property type="match status" value="1"/>
</dbReference>
<keyword evidence="4 6" id="KW-0238">DNA-binding</keyword>
<dbReference type="InterPro" id="IPR013249">
    <property type="entry name" value="RNA_pol_sigma70_r4_t2"/>
</dbReference>
<dbReference type="PANTHER" id="PTHR43133">
    <property type="entry name" value="RNA POLYMERASE ECF-TYPE SIGMA FACTO"/>
    <property type="match status" value="1"/>
</dbReference>
<dbReference type="NCBIfam" id="TIGR02937">
    <property type="entry name" value="sigma70-ECF"/>
    <property type="match status" value="1"/>
</dbReference>